<dbReference type="PANTHER" id="PTHR30231:SF4">
    <property type="entry name" value="PROTEIN NEN2"/>
    <property type="match status" value="1"/>
</dbReference>
<dbReference type="Proteomes" id="UP000319828">
    <property type="component" value="Unassembled WGS sequence"/>
</dbReference>
<keyword evidence="2" id="KW-0378">Hydrolase</keyword>
<reference evidence="5 6" key="1">
    <citation type="submission" date="2019-07" db="EMBL/GenBank/DDBJ databases">
        <title>The draft genome sequence of Vibrio algivorus M1486.</title>
        <authorList>
            <person name="Meng X."/>
        </authorList>
    </citation>
    <scope>NUCLEOTIDE SEQUENCE [LARGE SCALE GENOMIC DNA]</scope>
    <source>
        <strain evidence="5 6">M1486</strain>
    </source>
</reference>
<name>A0A557NXF8_9VIBR</name>
<keyword evidence="3 5" id="KW-0269">Exonuclease</keyword>
<dbReference type="InterPro" id="IPR036397">
    <property type="entry name" value="RNaseH_sf"/>
</dbReference>
<dbReference type="CDD" id="cd06127">
    <property type="entry name" value="DEDDh"/>
    <property type="match status" value="1"/>
</dbReference>
<evidence type="ECO:0000256" key="2">
    <source>
        <dbReference type="ARBA" id="ARBA00022801"/>
    </source>
</evidence>
<evidence type="ECO:0000256" key="3">
    <source>
        <dbReference type="ARBA" id="ARBA00022839"/>
    </source>
</evidence>
<proteinExistence type="predicted"/>
<dbReference type="GO" id="GO:0006259">
    <property type="term" value="P:DNA metabolic process"/>
    <property type="evidence" value="ECO:0007669"/>
    <property type="project" value="UniProtKB-ARBA"/>
</dbReference>
<accession>A0A557NXF8</accession>
<dbReference type="OrthoDB" id="5497329at2"/>
<feature type="domain" description="Exonuclease" evidence="4">
    <location>
        <begin position="53"/>
        <end position="226"/>
    </location>
</feature>
<evidence type="ECO:0000313" key="5">
    <source>
        <dbReference type="EMBL" id="TVO33104.1"/>
    </source>
</evidence>
<dbReference type="InterPro" id="IPR013520">
    <property type="entry name" value="Ribonucl_H"/>
</dbReference>
<keyword evidence="1" id="KW-0540">Nuclease</keyword>
<evidence type="ECO:0000259" key="4">
    <source>
        <dbReference type="SMART" id="SM00479"/>
    </source>
</evidence>
<gene>
    <name evidence="5" type="ORF">FOF44_16015</name>
</gene>
<organism evidence="5 6">
    <name type="scientific">Vibrio algivorus</name>
    <dbReference type="NCBI Taxonomy" id="1667024"/>
    <lineage>
        <taxon>Bacteria</taxon>
        <taxon>Pseudomonadati</taxon>
        <taxon>Pseudomonadota</taxon>
        <taxon>Gammaproteobacteria</taxon>
        <taxon>Vibrionales</taxon>
        <taxon>Vibrionaceae</taxon>
        <taxon>Vibrio</taxon>
    </lineage>
</organism>
<evidence type="ECO:0000256" key="1">
    <source>
        <dbReference type="ARBA" id="ARBA00022722"/>
    </source>
</evidence>
<dbReference type="Pfam" id="PF00929">
    <property type="entry name" value="RNase_T"/>
    <property type="match status" value="1"/>
</dbReference>
<evidence type="ECO:0000313" key="6">
    <source>
        <dbReference type="Proteomes" id="UP000319828"/>
    </source>
</evidence>
<dbReference type="GO" id="GO:0008408">
    <property type="term" value="F:3'-5' exonuclease activity"/>
    <property type="evidence" value="ECO:0007669"/>
    <property type="project" value="TreeGrafter"/>
</dbReference>
<dbReference type="EMBL" id="VMKJ01000047">
    <property type="protein sequence ID" value="TVO33104.1"/>
    <property type="molecule type" value="Genomic_DNA"/>
</dbReference>
<dbReference type="GO" id="GO:0003676">
    <property type="term" value="F:nucleic acid binding"/>
    <property type="evidence" value="ECO:0007669"/>
    <property type="project" value="InterPro"/>
</dbReference>
<dbReference type="InterPro" id="IPR012337">
    <property type="entry name" value="RNaseH-like_sf"/>
</dbReference>
<dbReference type="SMART" id="SM00479">
    <property type="entry name" value="EXOIII"/>
    <property type="match status" value="1"/>
</dbReference>
<comment type="caution">
    <text evidence="5">The sequence shown here is derived from an EMBL/GenBank/DDBJ whole genome shotgun (WGS) entry which is preliminary data.</text>
</comment>
<dbReference type="Gene3D" id="3.30.420.10">
    <property type="entry name" value="Ribonuclease H-like superfamily/Ribonuclease H"/>
    <property type="match status" value="1"/>
</dbReference>
<dbReference type="PANTHER" id="PTHR30231">
    <property type="entry name" value="DNA POLYMERASE III SUBUNIT EPSILON"/>
    <property type="match status" value="1"/>
</dbReference>
<dbReference type="GO" id="GO:0005829">
    <property type="term" value="C:cytosol"/>
    <property type="evidence" value="ECO:0007669"/>
    <property type="project" value="TreeGrafter"/>
</dbReference>
<protein>
    <submittedName>
        <fullName evidence="5">3'-5' exonuclease</fullName>
    </submittedName>
</protein>
<sequence length="251" mass="28491">MFENIKSQLFGHPLTKIEDARKRISINEQWPDGLRQLLSYPVPKLGTPIDSLHYLALDFETTGLNPLKSSILSIGTVPLYKSKIDVEMARHVYLNRSDGISSESAVINHIVPEMLEGGHELDQTMDKLFEMMRGKVVLVHGAVVEKQFIDHYVQQKFGIAQLPIVWIDTLKIEKCLTYIQHPETCSYQLTDVRLKHHLPAYPAHNALIDAISCAELYLAQIVNIFGHREHEIKLEEIFNKQTVPVGGNVFG</sequence>
<dbReference type="RefSeq" id="WP_144389010.1">
    <property type="nucleotide sequence ID" value="NZ_CANNCB010000051.1"/>
</dbReference>
<dbReference type="SUPFAM" id="SSF53098">
    <property type="entry name" value="Ribonuclease H-like"/>
    <property type="match status" value="1"/>
</dbReference>
<dbReference type="AlphaFoldDB" id="A0A557NXF8"/>